<dbReference type="PANTHER" id="PTHR46630">
    <property type="entry name" value="TETRATRICOPEPTIDE REPEAT PROTEIN 29"/>
    <property type="match status" value="1"/>
</dbReference>
<dbReference type="InterPro" id="IPR027417">
    <property type="entry name" value="P-loop_NTPase"/>
</dbReference>
<evidence type="ECO:0000256" key="5">
    <source>
        <dbReference type="ARBA" id="ARBA00038253"/>
    </source>
</evidence>
<dbReference type="InterPro" id="IPR056884">
    <property type="entry name" value="NPHP3-like_N"/>
</dbReference>
<comment type="subcellular location">
    <subcellularLocation>
        <location evidence="1">Cytoplasm</location>
    </subcellularLocation>
</comment>
<dbReference type="Proteomes" id="UP000702425">
    <property type="component" value="Unassembled WGS sequence"/>
</dbReference>
<organism evidence="9 10">
    <name type="scientific">Microcoleus asticus IPMA8</name>
    <dbReference type="NCBI Taxonomy" id="2563858"/>
    <lineage>
        <taxon>Bacteria</taxon>
        <taxon>Bacillati</taxon>
        <taxon>Cyanobacteriota</taxon>
        <taxon>Cyanophyceae</taxon>
        <taxon>Oscillatoriophycideae</taxon>
        <taxon>Oscillatoriales</taxon>
        <taxon>Microcoleaceae</taxon>
        <taxon>Microcoleus</taxon>
        <taxon>Microcoleus asticus</taxon>
    </lineage>
</organism>
<evidence type="ECO:0000256" key="2">
    <source>
        <dbReference type="ARBA" id="ARBA00022490"/>
    </source>
</evidence>
<proteinExistence type="inferred from homology"/>
<dbReference type="SMART" id="SM00028">
    <property type="entry name" value="TPR"/>
    <property type="match status" value="7"/>
</dbReference>
<dbReference type="Gene3D" id="3.40.50.300">
    <property type="entry name" value="P-loop containing nucleotide triphosphate hydrolases"/>
    <property type="match status" value="1"/>
</dbReference>
<evidence type="ECO:0000313" key="10">
    <source>
        <dbReference type="Proteomes" id="UP000702425"/>
    </source>
</evidence>
<dbReference type="InterPro" id="IPR011990">
    <property type="entry name" value="TPR-like_helical_dom_sf"/>
</dbReference>
<dbReference type="InterPro" id="IPR019734">
    <property type="entry name" value="TPR_rpt"/>
</dbReference>
<evidence type="ECO:0000256" key="1">
    <source>
        <dbReference type="ARBA" id="ARBA00004496"/>
    </source>
</evidence>
<comment type="similarity">
    <text evidence="5">Belongs to the Rap family.</text>
</comment>
<dbReference type="EMBL" id="SRRZ01000074">
    <property type="protein sequence ID" value="NQE36111.1"/>
    <property type="molecule type" value="Genomic_DNA"/>
</dbReference>
<name>A0ABX2D0L1_9CYAN</name>
<dbReference type="RefSeq" id="WP_172190003.1">
    <property type="nucleotide sequence ID" value="NZ_CAWPPK010000290.1"/>
</dbReference>
<evidence type="ECO:0000256" key="4">
    <source>
        <dbReference type="ARBA" id="ARBA00022803"/>
    </source>
</evidence>
<keyword evidence="4 6" id="KW-0802">TPR repeat</keyword>
<protein>
    <submittedName>
        <fullName evidence="9">Uncharacterized protein</fullName>
    </submittedName>
</protein>
<dbReference type="InterPro" id="IPR026000">
    <property type="entry name" value="Apc5_dom"/>
</dbReference>
<gene>
    <name evidence="9" type="ORF">E5S67_03874</name>
</gene>
<feature type="domain" description="Nephrocystin 3-like N-terminal" evidence="8">
    <location>
        <begin position="108"/>
        <end position="225"/>
    </location>
</feature>
<feature type="domain" description="Anaphase-promoting complex subunit 5" evidence="7">
    <location>
        <begin position="770"/>
        <end position="807"/>
    </location>
</feature>
<evidence type="ECO:0000259" key="8">
    <source>
        <dbReference type="Pfam" id="PF24883"/>
    </source>
</evidence>
<dbReference type="InterPro" id="IPR051476">
    <property type="entry name" value="Bac_ResReg_Asp_Phosphatase"/>
</dbReference>
<dbReference type="SUPFAM" id="SSF52540">
    <property type="entry name" value="P-loop containing nucleoside triphosphate hydrolases"/>
    <property type="match status" value="1"/>
</dbReference>
<dbReference type="Gene3D" id="1.25.40.10">
    <property type="entry name" value="Tetratricopeptide repeat domain"/>
    <property type="match status" value="3"/>
</dbReference>
<dbReference type="Pfam" id="PF24883">
    <property type="entry name" value="NPHP3_N"/>
    <property type="match status" value="1"/>
</dbReference>
<evidence type="ECO:0000259" key="7">
    <source>
        <dbReference type="Pfam" id="PF12862"/>
    </source>
</evidence>
<sequence length="1331" mass="151581">MANRKEIELLDRLKGLSPAQFEEVLFHLDIDPSMIPSPCAEQSLRAIRVIQRLDQKQDGLVRLEEILAEPAISIVGEQYIGYEIEVRVRQIVSDYTQQPFEGREEEKRQLDEFLTNNSSGVLLITAAAGFGKSALLSHWQKTRQDDFFIAYHCFSYRYEKTRSVSEAYRHLLKQLYYYHKIKNGQFPNDENGMRDILVGMLREPVSEDGKRLVIVLDGLDEADKTFEPFFISLPAGVFVIASARAEEGEEPQYLRTWTDNAQRLSLKRLPREAIPKWLEKISELATYSQDDDFVKSMDETTRGFPLYLRYLIDDLRQAAIKRQDVQAVLKDSPKGFKGYVKEQFQLFAKVEIKRQREVQELFALLSVALGSLSKNDIQDLTSLTEWELVNLPWQATRWFTIQTGIYNFAHPLLAHEFRDVLCREASSAQNKLIEYCAKWQKHHSAYALRHYAEHLSEAKRWEELYKLARDEEFASAQWQQLLDEPNLSLKTVQTALLGAAEEDNPEIMAEFLLVHAHRLDRTLESPLDALRKGSLERAWRLADRLEIERCILWYLLLTWELNDEGKLEQARETLDRLQQNNLPRFQIGATHWQGDYAAYLLAHIFEVNEEACIALQQRLFQHMTRYRLCEILINREKIQTALKIAEGIILEIKKWYPLRNILKAQIEKGNTQETKSILAKSLEITRKTFPRQFWLWGMGDVAKAQMEVGQMEEAKATFAEAIETAENLKAKARTNIWIAIANLQADVGLFFDARETLQRIDMQAADAPSWISLAEVQAKIGDKEQAITSLSQAKQLARNNEDKNSFYQYLNTIASKQRQMGRLAEANETIKELASLQPFNQPQDPAEIFEKIQEDRDSALLKTVQEQFAAGQLEEALKTSSDIQEQSTQEDAAVGIAEAYAHAKNFSKAIEMANELFNQVKKVELLQSIAIIQLQAGLVQESRDTLAMGIQISFGSELSYQQALALINLADLLIENHHNEPGIDYANDVYKISSQIHNLKDRVNILALLGELYTKAGQRNNAIDIFTEAIEIIQTVEKQNSPNSVKVSVVKLFATIGRCQARAREFNGALETVQKIKIIGFKAQVLKTLAQVHPDAEQKEILKTALATIYEDAFSSFSLVFDHLATTLSSIAVAQMALGEREVALAIFSEALEIVQEETTQAIKTNPDSLLSRIAADQAEAGEITLALENVNKIDDRLEQVITLYNIAAFQWNKGDKEEILNTLNAAIKAQEKITDEYKQLQAIDLIAYIQAMAGQVEQALRTAEKKLTNRHQLLCNIATILVQIKDKDNFKKLLISCAYSSDTAYKMCTLLAILYPENAESVAEKVKKIS</sequence>
<keyword evidence="10" id="KW-1185">Reference proteome</keyword>
<feature type="repeat" description="TPR" evidence="6">
    <location>
        <begin position="1003"/>
        <end position="1036"/>
    </location>
</feature>
<reference evidence="9 10" key="1">
    <citation type="journal article" date="2020" name="Sci. Rep.">
        <title>A novel cyanobacterial geosmin producer, revising GeoA distribution and dispersion patterns in Bacteria.</title>
        <authorList>
            <person name="Churro C."/>
            <person name="Semedo-Aguiar A.P."/>
            <person name="Silva A.D."/>
            <person name="Pereira-Leal J.B."/>
            <person name="Leite R.B."/>
        </authorList>
    </citation>
    <scope>NUCLEOTIDE SEQUENCE [LARGE SCALE GENOMIC DNA]</scope>
    <source>
        <strain evidence="9 10">IPMA8</strain>
    </source>
</reference>
<accession>A0ABX2D0L1</accession>
<evidence type="ECO:0000256" key="6">
    <source>
        <dbReference type="PROSITE-ProRule" id="PRU00339"/>
    </source>
</evidence>
<dbReference type="Pfam" id="PF12862">
    <property type="entry name" value="ANAPC5"/>
    <property type="match status" value="3"/>
</dbReference>
<comment type="caution">
    <text evidence="9">The sequence shown here is derived from an EMBL/GenBank/DDBJ whole genome shotgun (WGS) entry which is preliminary data.</text>
</comment>
<dbReference type="Pfam" id="PF13176">
    <property type="entry name" value="TPR_7"/>
    <property type="match status" value="1"/>
</dbReference>
<keyword evidence="2" id="KW-0963">Cytoplasm</keyword>
<feature type="domain" description="Anaphase-promoting complex subunit 5" evidence="7">
    <location>
        <begin position="1125"/>
        <end position="1161"/>
    </location>
</feature>
<dbReference type="PANTHER" id="PTHR46630:SF1">
    <property type="entry name" value="TETRATRICOPEPTIDE REPEAT PROTEIN 29"/>
    <property type="match status" value="1"/>
</dbReference>
<feature type="domain" description="Anaphase-promoting complex subunit 5" evidence="7">
    <location>
        <begin position="701"/>
        <end position="731"/>
    </location>
</feature>
<evidence type="ECO:0000313" key="9">
    <source>
        <dbReference type="EMBL" id="NQE36111.1"/>
    </source>
</evidence>
<dbReference type="SUPFAM" id="SSF48452">
    <property type="entry name" value="TPR-like"/>
    <property type="match status" value="3"/>
</dbReference>
<evidence type="ECO:0000256" key="3">
    <source>
        <dbReference type="ARBA" id="ARBA00022737"/>
    </source>
</evidence>
<dbReference type="PROSITE" id="PS50005">
    <property type="entry name" value="TPR"/>
    <property type="match status" value="1"/>
</dbReference>
<keyword evidence="3" id="KW-0677">Repeat</keyword>